<gene>
    <name evidence="1" type="ORF">SEMRO_38_G023560.1</name>
</gene>
<evidence type="ECO:0000313" key="2">
    <source>
        <dbReference type="Proteomes" id="UP001153069"/>
    </source>
</evidence>
<comment type="caution">
    <text evidence="1">The sequence shown here is derived from an EMBL/GenBank/DDBJ whole genome shotgun (WGS) entry which is preliminary data.</text>
</comment>
<dbReference type="EMBL" id="CAICTM010000038">
    <property type="protein sequence ID" value="CAB9498425.1"/>
    <property type="molecule type" value="Genomic_DNA"/>
</dbReference>
<reference evidence="1" key="1">
    <citation type="submission" date="2020-06" db="EMBL/GenBank/DDBJ databases">
        <authorList>
            <consortium name="Plant Systems Biology data submission"/>
        </authorList>
    </citation>
    <scope>NUCLEOTIDE SEQUENCE</scope>
    <source>
        <strain evidence="1">D6</strain>
    </source>
</reference>
<dbReference type="Proteomes" id="UP001153069">
    <property type="component" value="Unassembled WGS sequence"/>
</dbReference>
<organism evidence="1 2">
    <name type="scientific">Seminavis robusta</name>
    <dbReference type="NCBI Taxonomy" id="568900"/>
    <lineage>
        <taxon>Eukaryota</taxon>
        <taxon>Sar</taxon>
        <taxon>Stramenopiles</taxon>
        <taxon>Ochrophyta</taxon>
        <taxon>Bacillariophyta</taxon>
        <taxon>Bacillariophyceae</taxon>
        <taxon>Bacillariophycidae</taxon>
        <taxon>Naviculales</taxon>
        <taxon>Naviculaceae</taxon>
        <taxon>Seminavis</taxon>
    </lineage>
</organism>
<dbReference type="AlphaFoldDB" id="A0A9N8DDC1"/>
<accession>A0A9N8DDC1</accession>
<evidence type="ECO:0000313" key="1">
    <source>
        <dbReference type="EMBL" id="CAB9498425.1"/>
    </source>
</evidence>
<name>A0A9N8DDC1_9STRA</name>
<sequence length="179" mass="20105">MSNLYFKNHARRSLSLGDINDDQFSSFESVDASLSSLSAPHVSIIHANSRFRGPSLMSCHDSRIQEFIPKGANFLPTDSDESDKAEKEEPFFCISWHYTTTATHVSPRVGRDCSFQSNCSITVDDLDDLDELGVSLAPLDRALNVRRHSSSVSRKQQRESDPILAGFVYQRLCTFSRNL</sequence>
<proteinExistence type="predicted"/>
<keyword evidence="2" id="KW-1185">Reference proteome</keyword>
<protein>
    <submittedName>
        <fullName evidence="1">Uncharacterized protein</fullName>
    </submittedName>
</protein>